<feature type="chain" id="PRO_5020562131" evidence="1">
    <location>
        <begin position="24"/>
        <end position="166"/>
    </location>
</feature>
<dbReference type="OrthoDB" id="7375703at2"/>
<proteinExistence type="predicted"/>
<evidence type="ECO:0000313" key="3">
    <source>
        <dbReference type="Proteomes" id="UP000298781"/>
    </source>
</evidence>
<organism evidence="2 3">
    <name type="scientific">Phreatobacter stygius</name>
    <dbReference type="NCBI Taxonomy" id="1940610"/>
    <lineage>
        <taxon>Bacteria</taxon>
        <taxon>Pseudomonadati</taxon>
        <taxon>Pseudomonadota</taxon>
        <taxon>Alphaproteobacteria</taxon>
        <taxon>Hyphomicrobiales</taxon>
        <taxon>Phreatobacteraceae</taxon>
        <taxon>Phreatobacter</taxon>
    </lineage>
</organism>
<dbReference type="Pfam" id="PF11454">
    <property type="entry name" value="DUF3016"/>
    <property type="match status" value="1"/>
</dbReference>
<gene>
    <name evidence="2" type="ORF">E8M01_27995</name>
</gene>
<name>A0A4D7BEM7_9HYPH</name>
<sequence length="166" mass="19302">MRAPKFAVVVTLASLLLPAAALAGVNVRFVAPERFADQDFRSPYKREPLMKELERFLQRVGELYLRPGQTLRIEVLDVDLAGRYEPFNTRFNDVRVMRDVTPPRVKLRYRLEAAGRTLASAEETVSDLNYLMNIQARNSGEWLPYEKAMLRDWFRRRFGEGQRPRG</sequence>
<dbReference type="EMBL" id="CP039690">
    <property type="protein sequence ID" value="QCI67726.1"/>
    <property type="molecule type" value="Genomic_DNA"/>
</dbReference>
<evidence type="ECO:0000313" key="2">
    <source>
        <dbReference type="EMBL" id="QCI67726.1"/>
    </source>
</evidence>
<protein>
    <submittedName>
        <fullName evidence="2">DUF3016 domain-containing protein</fullName>
    </submittedName>
</protein>
<keyword evidence="3" id="KW-1185">Reference proteome</keyword>
<evidence type="ECO:0000256" key="1">
    <source>
        <dbReference type="SAM" id="SignalP"/>
    </source>
</evidence>
<keyword evidence="1" id="KW-0732">Signal</keyword>
<accession>A0A4D7BEM7</accession>
<dbReference type="KEGG" id="pstg:E8M01_27995"/>
<dbReference type="InterPro" id="IPR021557">
    <property type="entry name" value="DUF3016"/>
</dbReference>
<dbReference type="RefSeq" id="WP_136963154.1">
    <property type="nucleotide sequence ID" value="NZ_CP039690.1"/>
</dbReference>
<reference evidence="2 3" key="1">
    <citation type="submission" date="2019-04" db="EMBL/GenBank/DDBJ databases">
        <title>Phreatobacter aquaticus sp. nov.</title>
        <authorList>
            <person name="Choi A."/>
        </authorList>
    </citation>
    <scope>NUCLEOTIDE SEQUENCE [LARGE SCALE GENOMIC DNA]</scope>
    <source>
        <strain evidence="2 3">KCTC 52518</strain>
    </source>
</reference>
<dbReference type="Proteomes" id="UP000298781">
    <property type="component" value="Chromosome"/>
</dbReference>
<feature type="signal peptide" evidence="1">
    <location>
        <begin position="1"/>
        <end position="23"/>
    </location>
</feature>
<dbReference type="AlphaFoldDB" id="A0A4D7BEM7"/>